<sequence length="214" mass="25969">MRFFIDEKNFFLSKILDESILFKYITSWIFYDRNENLHIDDYFEKDKKMYSFLWAYSEDNILSKIDEWKRAFRRYELDIPKEMKQYEKDFHLNSGRKVYLDVLKSDVNSTEKMFRSFTVFNNAKHLAQIIVDHTVIFDDLDLSFLEDEKADKFKKYVSLLDSEFIHAIVLNGYHHAGELIKIFVHKKNNVILKNADSISWNLFENTYVERSFNW</sequence>
<dbReference type="RefSeq" id="WP_116099054.1">
    <property type="nucleotide sequence ID" value="NZ_QNVU01000026.1"/>
</dbReference>
<name>A0A3D9B191_9FLAO</name>
<accession>A0A3D9B191</accession>
<protein>
    <submittedName>
        <fullName evidence="1">Uncharacterized protein</fullName>
    </submittedName>
</protein>
<dbReference type="Proteomes" id="UP000256924">
    <property type="component" value="Unassembled WGS sequence"/>
</dbReference>
<gene>
    <name evidence="1" type="ORF">DRF68_13325</name>
</gene>
<evidence type="ECO:0000313" key="2">
    <source>
        <dbReference type="Proteomes" id="UP000256924"/>
    </source>
</evidence>
<dbReference type="AlphaFoldDB" id="A0A3D9B191"/>
<reference evidence="1 2" key="1">
    <citation type="journal article" date="2004" name="Emerg. Infect. Dis.">
        <title>Amoebae-resisting bacteria isolated from human nasal swabs by amoebal coculture.</title>
        <authorList>
            <person name="Greub G."/>
            <person name="La Scola B."/>
            <person name="Raoult D."/>
        </authorList>
    </citation>
    <scope>NUCLEOTIDE SEQUENCE [LARGE SCALE GENOMIC DNA]</scope>
    <source>
        <strain evidence="1 2">CCUG 51329</strain>
    </source>
</reference>
<keyword evidence="2" id="KW-1185">Reference proteome</keyword>
<evidence type="ECO:0000313" key="1">
    <source>
        <dbReference type="EMBL" id="REC47381.1"/>
    </source>
</evidence>
<organism evidence="1 2">
    <name type="scientific">Candidatus Chryseobacterium massiliense</name>
    <dbReference type="NCBI Taxonomy" id="204089"/>
    <lineage>
        <taxon>Bacteria</taxon>
        <taxon>Pseudomonadati</taxon>
        <taxon>Bacteroidota</taxon>
        <taxon>Flavobacteriia</taxon>
        <taxon>Flavobacteriales</taxon>
        <taxon>Weeksellaceae</taxon>
        <taxon>Chryseobacterium group</taxon>
        <taxon>Chryseobacterium</taxon>
    </lineage>
</organism>
<proteinExistence type="predicted"/>
<dbReference type="EMBL" id="QNVU01000026">
    <property type="protein sequence ID" value="REC47381.1"/>
    <property type="molecule type" value="Genomic_DNA"/>
</dbReference>
<comment type="caution">
    <text evidence="1">The sequence shown here is derived from an EMBL/GenBank/DDBJ whole genome shotgun (WGS) entry which is preliminary data.</text>
</comment>